<dbReference type="Pfam" id="PF04134">
    <property type="entry name" value="DCC1-like"/>
    <property type="match status" value="1"/>
</dbReference>
<accession>A0A5C5ZES3</accession>
<dbReference type="AlphaFoldDB" id="A0A5C5ZES3"/>
<name>A0A5C5ZES3_9BACT</name>
<comment type="caution">
    <text evidence="1">The sequence shown here is derived from an EMBL/GenBank/DDBJ whole genome shotgun (WGS) entry which is preliminary data.</text>
</comment>
<evidence type="ECO:0000313" key="2">
    <source>
        <dbReference type="Proteomes" id="UP000318478"/>
    </source>
</evidence>
<protein>
    <recommendedName>
        <fullName evidence="3">DUF393 domain-containing protein</fullName>
    </recommendedName>
</protein>
<proteinExistence type="predicted"/>
<organism evidence="1 2">
    <name type="scientific">Posidoniimonas polymericola</name>
    <dbReference type="NCBI Taxonomy" id="2528002"/>
    <lineage>
        <taxon>Bacteria</taxon>
        <taxon>Pseudomonadati</taxon>
        <taxon>Planctomycetota</taxon>
        <taxon>Planctomycetia</taxon>
        <taxon>Pirellulales</taxon>
        <taxon>Lacipirellulaceae</taxon>
        <taxon>Posidoniimonas</taxon>
    </lineage>
</organism>
<evidence type="ECO:0000313" key="1">
    <source>
        <dbReference type="EMBL" id="TWT85864.1"/>
    </source>
</evidence>
<dbReference type="RefSeq" id="WP_146584092.1">
    <property type="nucleotide sequence ID" value="NZ_SJPO01000001.1"/>
</dbReference>
<evidence type="ECO:0008006" key="3">
    <source>
        <dbReference type="Google" id="ProtNLM"/>
    </source>
</evidence>
<sequence length="131" mass="14894">MQHQPATTEVEVFYDGDCPLCRREIDMLRRWDKQEKIEFTDIAAAGFDPAPLGVDMATLMAEIHGRLPDGKLIRGVEVFRRLYAATGWGTAVAVTRWPGVRQLLDLSYRFFARYRLRLTGRCSAGECQLGE</sequence>
<dbReference type="EMBL" id="SJPO01000001">
    <property type="protein sequence ID" value="TWT85864.1"/>
    <property type="molecule type" value="Genomic_DNA"/>
</dbReference>
<dbReference type="InterPro" id="IPR044691">
    <property type="entry name" value="DCC1_Trx"/>
</dbReference>
<dbReference type="Proteomes" id="UP000318478">
    <property type="component" value="Unassembled WGS sequence"/>
</dbReference>
<reference evidence="1 2" key="1">
    <citation type="submission" date="2019-02" db="EMBL/GenBank/DDBJ databases">
        <title>Deep-cultivation of Planctomycetes and their phenomic and genomic characterization uncovers novel biology.</title>
        <authorList>
            <person name="Wiegand S."/>
            <person name="Jogler M."/>
            <person name="Boedeker C."/>
            <person name="Pinto D."/>
            <person name="Vollmers J."/>
            <person name="Rivas-Marin E."/>
            <person name="Kohn T."/>
            <person name="Peeters S.H."/>
            <person name="Heuer A."/>
            <person name="Rast P."/>
            <person name="Oberbeckmann S."/>
            <person name="Bunk B."/>
            <person name="Jeske O."/>
            <person name="Meyerdierks A."/>
            <person name="Storesund J.E."/>
            <person name="Kallscheuer N."/>
            <person name="Luecker S."/>
            <person name="Lage O.M."/>
            <person name="Pohl T."/>
            <person name="Merkel B.J."/>
            <person name="Hornburger P."/>
            <person name="Mueller R.-W."/>
            <person name="Bruemmer F."/>
            <person name="Labrenz M."/>
            <person name="Spormann A.M."/>
            <person name="Op Den Camp H."/>
            <person name="Overmann J."/>
            <person name="Amann R."/>
            <person name="Jetten M.S.M."/>
            <person name="Mascher T."/>
            <person name="Medema M.H."/>
            <person name="Devos D.P."/>
            <person name="Kaster A.-K."/>
            <person name="Ovreas L."/>
            <person name="Rohde M."/>
            <person name="Galperin M.Y."/>
            <person name="Jogler C."/>
        </authorList>
    </citation>
    <scope>NUCLEOTIDE SEQUENCE [LARGE SCALE GENOMIC DNA]</scope>
    <source>
        <strain evidence="1 2">Pla123a</strain>
    </source>
</reference>
<dbReference type="PANTHER" id="PTHR34290:SF2">
    <property type="entry name" value="OS04G0668800 PROTEIN"/>
    <property type="match status" value="1"/>
</dbReference>
<gene>
    <name evidence="1" type="ORF">Pla123a_06710</name>
</gene>
<dbReference type="PANTHER" id="PTHR34290">
    <property type="entry name" value="SI:CH73-390P7.2"/>
    <property type="match status" value="1"/>
</dbReference>
<dbReference type="InterPro" id="IPR007263">
    <property type="entry name" value="DCC1-like"/>
</dbReference>
<dbReference type="GO" id="GO:0015035">
    <property type="term" value="F:protein-disulfide reductase activity"/>
    <property type="evidence" value="ECO:0007669"/>
    <property type="project" value="InterPro"/>
</dbReference>
<dbReference type="OrthoDB" id="1260738at2"/>
<keyword evidence="2" id="KW-1185">Reference proteome</keyword>